<evidence type="ECO:0000256" key="8">
    <source>
        <dbReference type="ARBA" id="ARBA00022989"/>
    </source>
</evidence>
<dbReference type="InterPro" id="IPR050428">
    <property type="entry name" value="TCS_sensor_his_kinase"/>
</dbReference>
<keyword evidence="10 11" id="KW-0472">Membrane</keyword>
<keyword evidence="9" id="KW-0902">Two-component regulatory system</keyword>
<dbReference type="Pfam" id="PF02518">
    <property type="entry name" value="HATPase_c"/>
    <property type="match status" value="1"/>
</dbReference>
<dbReference type="GO" id="GO:0000155">
    <property type="term" value="F:phosphorelay sensor kinase activity"/>
    <property type="evidence" value="ECO:0007669"/>
    <property type="project" value="InterPro"/>
</dbReference>
<evidence type="ECO:0000313" key="14">
    <source>
        <dbReference type="EMBL" id="RXT33269.1"/>
    </source>
</evidence>
<keyword evidence="7" id="KW-0418">Kinase</keyword>
<evidence type="ECO:0000256" key="2">
    <source>
        <dbReference type="ARBA" id="ARBA00004370"/>
    </source>
</evidence>
<dbReference type="PROSITE" id="PS50109">
    <property type="entry name" value="HIS_KIN"/>
    <property type="match status" value="1"/>
</dbReference>
<dbReference type="PRINTS" id="PR00344">
    <property type="entry name" value="BCTRLSENSOR"/>
</dbReference>
<protein>
    <recommendedName>
        <fullName evidence="3">histidine kinase</fullName>
        <ecNumber evidence="3">2.7.13.3</ecNumber>
    </recommendedName>
</protein>
<dbReference type="InterPro" id="IPR036890">
    <property type="entry name" value="HATPase_C_sf"/>
</dbReference>
<dbReference type="SMART" id="SM00388">
    <property type="entry name" value="HisKA"/>
    <property type="match status" value="1"/>
</dbReference>
<keyword evidence="8 11" id="KW-1133">Transmembrane helix</keyword>
<feature type="domain" description="HAMP" evidence="13">
    <location>
        <begin position="220"/>
        <end position="273"/>
    </location>
</feature>
<dbReference type="SUPFAM" id="SSF55874">
    <property type="entry name" value="ATPase domain of HSP90 chaperone/DNA topoisomerase II/histidine kinase"/>
    <property type="match status" value="1"/>
</dbReference>
<evidence type="ECO:0000256" key="6">
    <source>
        <dbReference type="ARBA" id="ARBA00022692"/>
    </source>
</evidence>
<evidence type="ECO:0000256" key="10">
    <source>
        <dbReference type="ARBA" id="ARBA00023136"/>
    </source>
</evidence>
<dbReference type="InterPro" id="IPR036097">
    <property type="entry name" value="HisK_dim/P_sf"/>
</dbReference>
<comment type="catalytic activity">
    <reaction evidence="1">
        <text>ATP + protein L-histidine = ADP + protein N-phospho-L-histidine.</text>
        <dbReference type="EC" id="2.7.13.3"/>
    </reaction>
</comment>
<evidence type="ECO:0000256" key="11">
    <source>
        <dbReference type="SAM" id="Phobius"/>
    </source>
</evidence>
<keyword evidence="6 11" id="KW-0812">Transmembrane</keyword>
<dbReference type="InterPro" id="IPR005467">
    <property type="entry name" value="His_kinase_dom"/>
</dbReference>
<dbReference type="EC" id="2.7.13.3" evidence="3"/>
<keyword evidence="5" id="KW-0808">Transferase</keyword>
<organism evidence="14 15">
    <name type="scientific">Bradyrhizobium betae</name>
    <dbReference type="NCBI Taxonomy" id="244734"/>
    <lineage>
        <taxon>Bacteria</taxon>
        <taxon>Pseudomonadati</taxon>
        <taxon>Pseudomonadota</taxon>
        <taxon>Alphaproteobacteria</taxon>
        <taxon>Hyphomicrobiales</taxon>
        <taxon>Nitrobacteraceae</taxon>
        <taxon>Bradyrhizobium</taxon>
    </lineage>
</organism>
<dbReference type="PROSITE" id="PS50885">
    <property type="entry name" value="HAMP"/>
    <property type="match status" value="1"/>
</dbReference>
<dbReference type="Gene3D" id="6.10.340.10">
    <property type="match status" value="1"/>
</dbReference>
<comment type="subcellular location">
    <subcellularLocation>
        <location evidence="2">Membrane</location>
    </subcellularLocation>
</comment>
<dbReference type="SUPFAM" id="SSF47384">
    <property type="entry name" value="Homodimeric domain of signal transducing histidine kinase"/>
    <property type="match status" value="1"/>
</dbReference>
<proteinExistence type="predicted"/>
<dbReference type="CDD" id="cd00082">
    <property type="entry name" value="HisKA"/>
    <property type="match status" value="1"/>
</dbReference>
<dbReference type="EMBL" id="MZXW01000057">
    <property type="protein sequence ID" value="RXT33269.1"/>
    <property type="molecule type" value="Genomic_DNA"/>
</dbReference>
<feature type="domain" description="Histidine kinase" evidence="12">
    <location>
        <begin position="281"/>
        <end position="493"/>
    </location>
</feature>
<dbReference type="CDD" id="cd06225">
    <property type="entry name" value="HAMP"/>
    <property type="match status" value="1"/>
</dbReference>
<keyword evidence="4" id="KW-0597">Phosphoprotein</keyword>
<sequence length="496" mass="54294">MRRMHPCQRGRASSFHGFAATPQAEQNCGAFLRSFGRDNVMHLPEFIRSSRMRWTVVVTCIFATFTVALLGFVYLRTKHDLTLRSDRAIAAEIENLVALRSGERLDAINDGLQYDPGRHRMVGLFGAHGDRIAGDMEREPADLRIDGTAQNAVADRIDGLGREQQAVRLIARTLPDGNVLLVGRDVDEIEEIARVVGGTLALALFPAVFLCIAVGTALSARARKRIVEVNERVQRIVAGNLRERLPLGSSDDPLSQLATIVNGMLDEMETLIESLAGVGRDIAHDLRTPLTRARLMLDRGRRNATTLEQLQAVADKTTEALDQSLSIITAILRLAEIEVSQRSAGFGHVALADIVTEVGDMYEPIAEDKGISLVVQSPNKLTVHGDRDLLIEAVANLVDNAVKFTPAGGRVEINLVRSHDETIVRVKDTGSGISEQERDAVLRRFYRSDKMRHTPGLGLGLNLVAAIVKLHGFRLTIHPGAGCIVEIACPYAPERT</sequence>
<keyword evidence="15" id="KW-1185">Reference proteome</keyword>
<evidence type="ECO:0000256" key="1">
    <source>
        <dbReference type="ARBA" id="ARBA00000085"/>
    </source>
</evidence>
<accession>A0A4Q1UHX9</accession>
<dbReference type="AlphaFoldDB" id="A0A4Q1UHX9"/>
<evidence type="ECO:0000259" key="13">
    <source>
        <dbReference type="PROSITE" id="PS50885"/>
    </source>
</evidence>
<name>A0A4Q1UHX9_9BRAD</name>
<dbReference type="Proteomes" id="UP000290819">
    <property type="component" value="Unassembled WGS sequence"/>
</dbReference>
<comment type="caution">
    <text evidence="14">The sequence shown here is derived from an EMBL/GenBank/DDBJ whole genome shotgun (WGS) entry which is preliminary data.</text>
</comment>
<dbReference type="Gene3D" id="1.10.287.130">
    <property type="match status" value="1"/>
</dbReference>
<dbReference type="Pfam" id="PF00672">
    <property type="entry name" value="HAMP"/>
    <property type="match status" value="1"/>
</dbReference>
<evidence type="ECO:0000256" key="4">
    <source>
        <dbReference type="ARBA" id="ARBA00022553"/>
    </source>
</evidence>
<dbReference type="PANTHER" id="PTHR45436:SF8">
    <property type="entry name" value="HISTIDINE KINASE"/>
    <property type="match status" value="1"/>
</dbReference>
<feature type="transmembrane region" description="Helical" evidence="11">
    <location>
        <begin position="54"/>
        <end position="75"/>
    </location>
</feature>
<evidence type="ECO:0000256" key="7">
    <source>
        <dbReference type="ARBA" id="ARBA00022777"/>
    </source>
</evidence>
<evidence type="ECO:0000256" key="3">
    <source>
        <dbReference type="ARBA" id="ARBA00012438"/>
    </source>
</evidence>
<dbReference type="PANTHER" id="PTHR45436">
    <property type="entry name" value="SENSOR HISTIDINE KINASE YKOH"/>
    <property type="match status" value="1"/>
</dbReference>
<dbReference type="GO" id="GO:0005886">
    <property type="term" value="C:plasma membrane"/>
    <property type="evidence" value="ECO:0007669"/>
    <property type="project" value="TreeGrafter"/>
</dbReference>
<dbReference type="SMART" id="SM00304">
    <property type="entry name" value="HAMP"/>
    <property type="match status" value="1"/>
</dbReference>
<gene>
    <name evidence="14" type="ORF">B5V03_40045</name>
</gene>
<dbReference type="InterPro" id="IPR003594">
    <property type="entry name" value="HATPase_dom"/>
</dbReference>
<evidence type="ECO:0000259" key="12">
    <source>
        <dbReference type="PROSITE" id="PS50109"/>
    </source>
</evidence>
<dbReference type="Gene3D" id="3.30.565.10">
    <property type="entry name" value="Histidine kinase-like ATPase, C-terminal domain"/>
    <property type="match status" value="1"/>
</dbReference>
<dbReference type="InterPro" id="IPR003660">
    <property type="entry name" value="HAMP_dom"/>
</dbReference>
<evidence type="ECO:0000256" key="5">
    <source>
        <dbReference type="ARBA" id="ARBA00022679"/>
    </source>
</evidence>
<reference evidence="14 15" key="1">
    <citation type="submission" date="2017-03" db="EMBL/GenBank/DDBJ databases">
        <authorList>
            <person name="Safronova V.I."/>
            <person name="Sazanova A.L."/>
            <person name="Chirak E.R."/>
        </authorList>
    </citation>
    <scope>NUCLEOTIDE SEQUENCE [LARGE SCALE GENOMIC DNA]</scope>
    <source>
        <strain evidence="14 15">Opo-243</strain>
    </source>
</reference>
<evidence type="ECO:0000256" key="9">
    <source>
        <dbReference type="ARBA" id="ARBA00023012"/>
    </source>
</evidence>
<evidence type="ECO:0000313" key="15">
    <source>
        <dbReference type="Proteomes" id="UP000290819"/>
    </source>
</evidence>
<dbReference type="InterPro" id="IPR004358">
    <property type="entry name" value="Sig_transdc_His_kin-like_C"/>
</dbReference>
<dbReference type="SMART" id="SM00387">
    <property type="entry name" value="HATPase_c"/>
    <property type="match status" value="1"/>
</dbReference>
<dbReference type="Pfam" id="PF00512">
    <property type="entry name" value="HisKA"/>
    <property type="match status" value="1"/>
</dbReference>
<dbReference type="InterPro" id="IPR003661">
    <property type="entry name" value="HisK_dim/P_dom"/>
</dbReference>
<feature type="transmembrane region" description="Helical" evidence="11">
    <location>
        <begin position="195"/>
        <end position="218"/>
    </location>
</feature>